<dbReference type="GO" id="GO:0008378">
    <property type="term" value="F:galactosyltransferase activity"/>
    <property type="evidence" value="ECO:0007669"/>
    <property type="project" value="TreeGrafter"/>
</dbReference>
<dbReference type="PANTHER" id="PTHR19300">
    <property type="entry name" value="BETA-1,4-GALACTOSYLTRANSFERASE"/>
    <property type="match status" value="1"/>
</dbReference>
<dbReference type="GO" id="GO:0033842">
    <property type="term" value="F:N-acetyl-beta-glucosaminyl-derivative 4-beta-N-acetylgalactosaminyltransferase activity"/>
    <property type="evidence" value="ECO:0007669"/>
    <property type="project" value="TreeGrafter"/>
</dbReference>
<evidence type="ECO:0000256" key="5">
    <source>
        <dbReference type="ARBA" id="ARBA00022679"/>
    </source>
</evidence>
<keyword evidence="9 11" id="KW-0472">Membrane</keyword>
<sequence length="407" mass="45533">MARGSIFTLLRGRGPRRFVSVVATVLVVYYVFLVAFPPSQVADVEYSKISLDIEQVNVPSIPQLAPIKVLPATVPAEVTKPIEPIRAGNDFNSSIGSFIKKLPSLAEEMQAVDVGRSSRVVASGNVTLKDCPSIELNTGLVGHTGQGSLLIEDLSEADIVSAHPDILPGGSWAPTDCVATSKVAIIIPYRDRFSHLVRLLDFLYPILQRQLLDFRFIVTEQYGDNLFNKGRIMNAAFKLAEKLGVDCVIFHDVDMFPQDDRTPYDCPSTPRHVGAFVSNLGYQLWYAELVGGVLAMNMEDYRAVNGYSNMYWAWGGEDDDMGKRIMSQNMTIERPDREFARFSMLKHGKRKRIASKMIYSLLGSAGTRWLTDGLNVENMWKIVKLEQKPLYYHLLVDVGTPPDDWHE</sequence>
<evidence type="ECO:0000256" key="6">
    <source>
        <dbReference type="ARBA" id="ARBA00022692"/>
    </source>
</evidence>
<feature type="domain" description="Galactosyltransferase C-terminal" evidence="12">
    <location>
        <begin position="271"/>
        <end position="347"/>
    </location>
</feature>
<keyword evidence="14" id="KW-1185">Reference proteome</keyword>
<evidence type="ECO:0000256" key="2">
    <source>
        <dbReference type="ARBA" id="ARBA00004922"/>
    </source>
</evidence>
<dbReference type="AlphaFoldDB" id="A0A7E4ZVJ9"/>
<dbReference type="Pfam" id="PF02709">
    <property type="entry name" value="Glyco_transf_7C"/>
    <property type="match status" value="1"/>
</dbReference>
<evidence type="ECO:0000256" key="3">
    <source>
        <dbReference type="ARBA" id="ARBA00005735"/>
    </source>
</evidence>
<dbReference type="GO" id="GO:0005975">
    <property type="term" value="P:carbohydrate metabolic process"/>
    <property type="evidence" value="ECO:0007669"/>
    <property type="project" value="InterPro"/>
</dbReference>
<keyword evidence="5 11" id="KW-0808">Transferase</keyword>
<evidence type="ECO:0000256" key="7">
    <source>
        <dbReference type="ARBA" id="ARBA00022968"/>
    </source>
</evidence>
<dbReference type="Proteomes" id="UP000492821">
    <property type="component" value="Unassembled WGS sequence"/>
</dbReference>
<evidence type="ECO:0000259" key="13">
    <source>
        <dbReference type="Pfam" id="PF13733"/>
    </source>
</evidence>
<comment type="function">
    <text evidence="11">Catalyzes the transfer of galactose onto proteins or lipids.</text>
</comment>
<keyword evidence="8 11" id="KW-1133">Transmembrane helix</keyword>
<keyword evidence="4 11" id="KW-0328">Glycosyltransferase</keyword>
<comment type="cofactor">
    <cofactor evidence="11">
        <name>Mn(2+)</name>
        <dbReference type="ChEBI" id="CHEBI:29035"/>
    </cofactor>
</comment>
<name>A0A7E4ZVJ9_PANRE</name>
<dbReference type="GO" id="GO:0016020">
    <property type="term" value="C:membrane"/>
    <property type="evidence" value="ECO:0007669"/>
    <property type="project" value="UniProtKB-SubCell"/>
</dbReference>
<dbReference type="GO" id="GO:0005794">
    <property type="term" value="C:Golgi apparatus"/>
    <property type="evidence" value="ECO:0007669"/>
    <property type="project" value="TreeGrafter"/>
</dbReference>
<comment type="pathway">
    <text evidence="2 11">Protein modification; protein glycosylation.</text>
</comment>
<dbReference type="EC" id="2.4.1.-" evidence="11"/>
<dbReference type="PRINTS" id="PR02050">
    <property type="entry name" value="B14GALTRFASE"/>
</dbReference>
<comment type="similarity">
    <text evidence="3 11">Belongs to the glycosyltransferase 7 family.</text>
</comment>
<evidence type="ECO:0000313" key="15">
    <source>
        <dbReference type="WBParaSite" id="Pan_g19854.t1"/>
    </source>
</evidence>
<reference evidence="14" key="1">
    <citation type="journal article" date="2013" name="Genetics">
        <title>The draft genome and transcriptome of Panagrellus redivivus are shaped by the harsh demands of a free-living lifestyle.</title>
        <authorList>
            <person name="Srinivasan J."/>
            <person name="Dillman A.R."/>
            <person name="Macchietto M.G."/>
            <person name="Heikkinen L."/>
            <person name="Lakso M."/>
            <person name="Fracchia K.M."/>
            <person name="Antoshechkin I."/>
            <person name="Mortazavi A."/>
            <person name="Wong G."/>
            <person name="Sternberg P.W."/>
        </authorList>
    </citation>
    <scope>NUCLEOTIDE SEQUENCE [LARGE SCALE GENOMIC DNA]</scope>
    <source>
        <strain evidence="14">MT8872</strain>
    </source>
</reference>
<evidence type="ECO:0000256" key="8">
    <source>
        <dbReference type="ARBA" id="ARBA00022989"/>
    </source>
</evidence>
<evidence type="ECO:0000259" key="12">
    <source>
        <dbReference type="Pfam" id="PF02709"/>
    </source>
</evidence>
<dbReference type="InterPro" id="IPR029044">
    <property type="entry name" value="Nucleotide-diphossugar_trans"/>
</dbReference>
<organism evidence="14 15">
    <name type="scientific">Panagrellus redivivus</name>
    <name type="common">Microworm</name>
    <dbReference type="NCBI Taxonomy" id="6233"/>
    <lineage>
        <taxon>Eukaryota</taxon>
        <taxon>Metazoa</taxon>
        <taxon>Ecdysozoa</taxon>
        <taxon>Nematoda</taxon>
        <taxon>Chromadorea</taxon>
        <taxon>Rhabditida</taxon>
        <taxon>Tylenchina</taxon>
        <taxon>Panagrolaimomorpha</taxon>
        <taxon>Panagrolaimoidea</taxon>
        <taxon>Panagrolaimidae</taxon>
        <taxon>Panagrellus</taxon>
    </lineage>
</organism>
<dbReference type="Pfam" id="PF13733">
    <property type="entry name" value="Glyco_transf_7N"/>
    <property type="match status" value="1"/>
</dbReference>
<proteinExistence type="inferred from homology"/>
<keyword evidence="11" id="KW-0464">Manganese</keyword>
<comment type="subcellular location">
    <subcellularLocation>
        <location evidence="1 11">Membrane</location>
        <topology evidence="1 11">Single-pass type II membrane protein</topology>
    </subcellularLocation>
</comment>
<dbReference type="PANTHER" id="PTHR19300:SF46">
    <property type="entry name" value="BETA-1,4-N-ACETYLGALACTOSAMINYLTRANSFERASE"/>
    <property type="match status" value="1"/>
</dbReference>
<accession>A0A7E4ZVJ9</accession>
<dbReference type="CDD" id="cd00899">
    <property type="entry name" value="b4GalT"/>
    <property type="match status" value="1"/>
</dbReference>
<dbReference type="InterPro" id="IPR027995">
    <property type="entry name" value="Galactosyl_T_N"/>
</dbReference>
<dbReference type="SUPFAM" id="SSF53448">
    <property type="entry name" value="Nucleotide-diphospho-sugar transferases"/>
    <property type="match status" value="1"/>
</dbReference>
<evidence type="ECO:0000313" key="14">
    <source>
        <dbReference type="Proteomes" id="UP000492821"/>
    </source>
</evidence>
<dbReference type="UniPathway" id="UPA00378"/>
<keyword evidence="11" id="KW-0479">Metal-binding</keyword>
<dbReference type="InterPro" id="IPR027791">
    <property type="entry name" value="Galactosyl_T_C"/>
</dbReference>
<dbReference type="Gene3D" id="3.90.550.10">
    <property type="entry name" value="Spore Coat Polysaccharide Biosynthesis Protein SpsA, Chain A"/>
    <property type="match status" value="1"/>
</dbReference>
<protein>
    <recommendedName>
        <fullName evidence="11">Beta-1,4-N-acetylgalactosaminyltransferase</fullName>
        <ecNumber evidence="11">2.4.1.-</ecNumber>
    </recommendedName>
    <alternativeName>
        <fullName evidence="11">Beta-4-GalNAcT</fullName>
    </alternativeName>
</protein>
<feature type="domain" description="Galactosyltransferase N-terminal" evidence="13">
    <location>
        <begin position="153"/>
        <end position="267"/>
    </location>
</feature>
<dbReference type="InterPro" id="IPR003859">
    <property type="entry name" value="Galactosyl_T"/>
</dbReference>
<evidence type="ECO:0000256" key="11">
    <source>
        <dbReference type="RuleBase" id="RU368121"/>
    </source>
</evidence>
<dbReference type="WBParaSite" id="Pan_g19854.t1">
    <property type="protein sequence ID" value="Pan_g19854.t1"/>
    <property type="gene ID" value="Pan_g19854"/>
</dbReference>
<feature type="transmembrane region" description="Helical" evidence="11">
    <location>
        <begin position="18"/>
        <end position="36"/>
    </location>
</feature>
<keyword evidence="10 11" id="KW-0325">Glycoprotein</keyword>
<evidence type="ECO:0000256" key="10">
    <source>
        <dbReference type="ARBA" id="ARBA00023180"/>
    </source>
</evidence>
<evidence type="ECO:0000256" key="9">
    <source>
        <dbReference type="ARBA" id="ARBA00023136"/>
    </source>
</evidence>
<dbReference type="GO" id="GO:0006688">
    <property type="term" value="P:glycosphingolipid biosynthetic process"/>
    <property type="evidence" value="ECO:0007669"/>
    <property type="project" value="TreeGrafter"/>
</dbReference>
<dbReference type="GO" id="GO:0046872">
    <property type="term" value="F:metal ion binding"/>
    <property type="evidence" value="ECO:0007669"/>
    <property type="project" value="UniProtKB-UniRule"/>
</dbReference>
<reference evidence="15" key="2">
    <citation type="submission" date="2020-10" db="UniProtKB">
        <authorList>
            <consortium name="WormBaseParasite"/>
        </authorList>
    </citation>
    <scope>IDENTIFICATION</scope>
</reference>
<keyword evidence="6 11" id="KW-0812">Transmembrane</keyword>
<evidence type="ECO:0000256" key="1">
    <source>
        <dbReference type="ARBA" id="ARBA00004606"/>
    </source>
</evidence>
<evidence type="ECO:0000256" key="4">
    <source>
        <dbReference type="ARBA" id="ARBA00022676"/>
    </source>
</evidence>
<keyword evidence="7 11" id="KW-0735">Signal-anchor</keyword>